<keyword evidence="11" id="KW-0413">Isomerase</keyword>
<dbReference type="Pfam" id="PF02880">
    <property type="entry name" value="PGM_PMM_III"/>
    <property type="match status" value="1"/>
</dbReference>
<dbReference type="EC" id="5.4.2.2" evidence="6"/>
<dbReference type="PANTHER" id="PTHR45745">
    <property type="entry name" value="PHOSPHOMANNOMUTASE 45A"/>
    <property type="match status" value="1"/>
</dbReference>
<dbReference type="PANTHER" id="PTHR45745:SF1">
    <property type="entry name" value="PHOSPHOGLUCOMUTASE 2B-RELATED"/>
    <property type="match status" value="1"/>
</dbReference>
<dbReference type="Gene3D" id="3.30.310.50">
    <property type="entry name" value="Alpha-D-phosphohexomutase, C-terminal domain"/>
    <property type="match status" value="1"/>
</dbReference>
<dbReference type="InterPro" id="IPR016055">
    <property type="entry name" value="A-D-PHexomutase_a/b/a-I/II/III"/>
</dbReference>
<reference evidence="20 21" key="1">
    <citation type="submission" date="2023-03" db="EMBL/GenBank/DDBJ databases">
        <title>Bacillus Genome Sequencing.</title>
        <authorList>
            <person name="Dunlap C."/>
        </authorList>
    </citation>
    <scope>NUCLEOTIDE SEQUENCE [LARGE SCALE GENOMIC DNA]</scope>
    <source>
        <strain evidence="20 21">B-23453</strain>
    </source>
</reference>
<evidence type="ECO:0000256" key="6">
    <source>
        <dbReference type="ARBA" id="ARBA00012728"/>
    </source>
</evidence>
<feature type="domain" description="Alpha-D-phosphohexomutase alpha/beta/alpha" evidence="17">
    <location>
        <begin position="43"/>
        <end position="181"/>
    </location>
</feature>
<keyword evidence="8" id="KW-0597">Phosphoprotein</keyword>
<dbReference type="Proteomes" id="UP001341444">
    <property type="component" value="Unassembled WGS sequence"/>
</dbReference>
<evidence type="ECO:0000256" key="12">
    <source>
        <dbReference type="ARBA" id="ARBA00039995"/>
    </source>
</evidence>
<dbReference type="Pfam" id="PF00408">
    <property type="entry name" value="PGM_PMM_IV"/>
    <property type="match status" value="1"/>
</dbReference>
<comment type="similarity">
    <text evidence="5 15">Belongs to the phosphohexose mutase family.</text>
</comment>
<protein>
    <recommendedName>
        <fullName evidence="12">Phosphoglucomutase</fullName>
        <ecNumber evidence="6">5.4.2.2</ecNumber>
    </recommendedName>
    <alternativeName>
        <fullName evidence="14">Alpha-phosphoglucomutase</fullName>
    </alternativeName>
    <alternativeName>
        <fullName evidence="13">Glucose phosphomutase</fullName>
    </alternativeName>
</protein>
<dbReference type="InterPro" id="IPR005845">
    <property type="entry name" value="A-D-PHexomutase_a/b/a-II"/>
</dbReference>
<evidence type="ECO:0000259" key="16">
    <source>
        <dbReference type="Pfam" id="PF00408"/>
    </source>
</evidence>
<gene>
    <name evidence="20" type="ORF">P4T90_09820</name>
</gene>
<dbReference type="Gene3D" id="3.40.120.10">
    <property type="entry name" value="Alpha-D-Glucose-1,6-Bisphosphate, subunit A, domain 3"/>
    <property type="match status" value="3"/>
</dbReference>
<comment type="catalytic activity">
    <reaction evidence="1">
        <text>alpha-D-glucose 1-phosphate = alpha-D-glucose 6-phosphate</text>
        <dbReference type="Rhea" id="RHEA:23536"/>
        <dbReference type="ChEBI" id="CHEBI:58225"/>
        <dbReference type="ChEBI" id="CHEBI:58601"/>
        <dbReference type="EC" id="5.4.2.2"/>
    </reaction>
</comment>
<proteinExistence type="inferred from homology"/>
<sequence>MNWKTEYQKWTSFTELEGSLKTELSQHEGNEKELEDRFYKSLEFGTGGMRGELGVGTNRMNIYMVRKASKGLADYIVEQGTEAITRGVAIAYDSRHQSPEFALEVAKTVGQHGIQAYLFDTLHPTPLLSFAVRYLHAFAGVVITASHNPKEYNGFKVYGPDGGQLPPKMADELIEYVNAVENELTIEAADEKELLDKDLLVYIGDKVDQAYQKSLLELRQNAEIIESVADDLKIVYTPLHGTGNIPVRQGLENFGFRNVTIVKEQELPDADFSTVPSPNPEEHEAFSLAIGYGDKIGADILLATDPDTDRLGVAVKDPEGNYQVLTGNQTGALMLHYLLKQKKEQNKLPENGIVIKTIVTSELGREIAKSFDLPTLDTLTGFKFIGEKIKEYETSGEHTFLFGYEESYGYLIGDFVRDKDAVQSAVFAAEVAAYYKSKGKTLYEGLLEIFDQYGYFKESLRSLTLKGKEGAEKIASILTQFRQNPLQQVAGLKVAFVEDYKTSIRTNAQTGETTPIDLPASNVLKYFLEDGSWFCVRPSGTEPKAKFYFGVNADSLEASKELVAKLEEDVMNAVESML</sequence>
<keyword evidence="10 15" id="KW-0460">Magnesium</keyword>
<evidence type="ECO:0000256" key="4">
    <source>
        <dbReference type="ARBA" id="ARBA00005189"/>
    </source>
</evidence>
<evidence type="ECO:0000256" key="3">
    <source>
        <dbReference type="ARBA" id="ARBA00005164"/>
    </source>
</evidence>
<dbReference type="InterPro" id="IPR005843">
    <property type="entry name" value="A-D-PHexomutase_C"/>
</dbReference>
<evidence type="ECO:0000256" key="7">
    <source>
        <dbReference type="ARBA" id="ARBA00022526"/>
    </source>
</evidence>
<dbReference type="Pfam" id="PF02879">
    <property type="entry name" value="PGM_PMM_II"/>
    <property type="match status" value="1"/>
</dbReference>
<evidence type="ECO:0000256" key="15">
    <source>
        <dbReference type="RuleBase" id="RU004326"/>
    </source>
</evidence>
<evidence type="ECO:0000256" key="2">
    <source>
        <dbReference type="ARBA" id="ARBA00001946"/>
    </source>
</evidence>
<dbReference type="RefSeq" id="WP_066268944.1">
    <property type="nucleotide sequence ID" value="NZ_JARMAB010000012.1"/>
</dbReference>
<dbReference type="Pfam" id="PF02878">
    <property type="entry name" value="PGM_PMM_I"/>
    <property type="match status" value="1"/>
</dbReference>
<evidence type="ECO:0000256" key="14">
    <source>
        <dbReference type="ARBA" id="ARBA00041467"/>
    </source>
</evidence>
<name>A0ABU6MFB8_9BACI</name>
<evidence type="ECO:0000313" key="20">
    <source>
        <dbReference type="EMBL" id="MED1203374.1"/>
    </source>
</evidence>
<evidence type="ECO:0000256" key="1">
    <source>
        <dbReference type="ARBA" id="ARBA00000443"/>
    </source>
</evidence>
<evidence type="ECO:0000256" key="13">
    <source>
        <dbReference type="ARBA" id="ARBA00041398"/>
    </source>
</evidence>
<keyword evidence="7" id="KW-0119">Carbohydrate metabolism</keyword>
<organism evidence="20 21">
    <name type="scientific">Heyndrickxia acidicola</name>
    <dbReference type="NCBI Taxonomy" id="209389"/>
    <lineage>
        <taxon>Bacteria</taxon>
        <taxon>Bacillati</taxon>
        <taxon>Bacillota</taxon>
        <taxon>Bacilli</taxon>
        <taxon>Bacillales</taxon>
        <taxon>Bacillaceae</taxon>
        <taxon>Heyndrickxia</taxon>
    </lineage>
</organism>
<evidence type="ECO:0000256" key="10">
    <source>
        <dbReference type="ARBA" id="ARBA00022842"/>
    </source>
</evidence>
<feature type="domain" description="Alpha-D-phosphohexomutase alpha/beta/alpha" evidence="19">
    <location>
        <begin position="327"/>
        <end position="450"/>
    </location>
</feature>
<dbReference type="SUPFAM" id="SSF55957">
    <property type="entry name" value="Phosphoglucomutase, C-terminal domain"/>
    <property type="match status" value="1"/>
</dbReference>
<dbReference type="InterPro" id="IPR016066">
    <property type="entry name" value="A-D-PHexomutase_CS"/>
</dbReference>
<evidence type="ECO:0000256" key="11">
    <source>
        <dbReference type="ARBA" id="ARBA00023235"/>
    </source>
</evidence>
<dbReference type="InterPro" id="IPR005846">
    <property type="entry name" value="A-D-PHexomutase_a/b/a-III"/>
</dbReference>
<evidence type="ECO:0000256" key="8">
    <source>
        <dbReference type="ARBA" id="ARBA00022553"/>
    </source>
</evidence>
<dbReference type="InterPro" id="IPR036900">
    <property type="entry name" value="A-D-PHexomutase_C_sf"/>
</dbReference>
<comment type="pathway">
    <text evidence="3">Glycolipid metabolism; diglucosyl-diacylglycerol biosynthesis.</text>
</comment>
<feature type="domain" description="Alpha-D-phosphohexomutase C-terminal" evidence="16">
    <location>
        <begin position="520"/>
        <end position="554"/>
    </location>
</feature>
<dbReference type="InterPro" id="IPR005841">
    <property type="entry name" value="Alpha-D-phosphohexomutase_SF"/>
</dbReference>
<evidence type="ECO:0000259" key="18">
    <source>
        <dbReference type="Pfam" id="PF02879"/>
    </source>
</evidence>
<keyword evidence="9 15" id="KW-0479">Metal-binding</keyword>
<dbReference type="SUPFAM" id="SSF53738">
    <property type="entry name" value="Phosphoglucomutase, first 3 domains"/>
    <property type="match status" value="3"/>
</dbReference>
<accession>A0ABU6MFB8</accession>
<comment type="cofactor">
    <cofactor evidence="2">
        <name>Mg(2+)</name>
        <dbReference type="ChEBI" id="CHEBI:18420"/>
    </cofactor>
</comment>
<dbReference type="PRINTS" id="PR00509">
    <property type="entry name" value="PGMPMM"/>
</dbReference>
<comment type="caution">
    <text evidence="20">The sequence shown here is derived from an EMBL/GenBank/DDBJ whole genome shotgun (WGS) entry which is preliminary data.</text>
</comment>
<evidence type="ECO:0000259" key="19">
    <source>
        <dbReference type="Pfam" id="PF02880"/>
    </source>
</evidence>
<dbReference type="EMBL" id="JARMAB010000012">
    <property type="protein sequence ID" value="MED1203374.1"/>
    <property type="molecule type" value="Genomic_DNA"/>
</dbReference>
<evidence type="ECO:0000256" key="9">
    <source>
        <dbReference type="ARBA" id="ARBA00022723"/>
    </source>
</evidence>
<keyword evidence="21" id="KW-1185">Reference proteome</keyword>
<feature type="domain" description="Alpha-D-phosphohexomutase alpha/beta/alpha" evidence="18">
    <location>
        <begin position="227"/>
        <end position="319"/>
    </location>
</feature>
<dbReference type="InterPro" id="IPR005844">
    <property type="entry name" value="A-D-PHexomutase_a/b/a-I"/>
</dbReference>
<evidence type="ECO:0000259" key="17">
    <source>
        <dbReference type="Pfam" id="PF02878"/>
    </source>
</evidence>
<keyword evidence="7" id="KW-0313">Glucose metabolism</keyword>
<evidence type="ECO:0000313" key="21">
    <source>
        <dbReference type="Proteomes" id="UP001341444"/>
    </source>
</evidence>
<evidence type="ECO:0000256" key="5">
    <source>
        <dbReference type="ARBA" id="ARBA00010231"/>
    </source>
</evidence>
<comment type="pathway">
    <text evidence="4">Lipid metabolism.</text>
</comment>
<dbReference type="CDD" id="cd05799">
    <property type="entry name" value="PGM2"/>
    <property type="match status" value="1"/>
</dbReference>
<dbReference type="PROSITE" id="PS00710">
    <property type="entry name" value="PGM_PMM"/>
    <property type="match status" value="1"/>
</dbReference>